<evidence type="ECO:0000256" key="6">
    <source>
        <dbReference type="PIRNR" id="PIRNR000535"/>
    </source>
</evidence>
<dbReference type="EC" id="2.7.1.144" evidence="6"/>
<dbReference type="EMBL" id="QOCS01000013">
    <property type="protein sequence ID" value="RHW46299.1"/>
    <property type="molecule type" value="Genomic_DNA"/>
</dbReference>
<organism evidence="9 10">
    <name type="scientific">Bombilactobacillus bombi</name>
    <dbReference type="NCBI Taxonomy" id="1303590"/>
    <lineage>
        <taxon>Bacteria</taxon>
        <taxon>Bacillati</taxon>
        <taxon>Bacillota</taxon>
        <taxon>Bacilli</taxon>
        <taxon>Lactobacillales</taxon>
        <taxon>Lactobacillaceae</taxon>
        <taxon>Bombilactobacillus</taxon>
    </lineage>
</organism>
<accession>A0A3R6YP66</accession>
<evidence type="ECO:0000313" key="10">
    <source>
        <dbReference type="Proteomes" id="UP000284822"/>
    </source>
</evidence>
<dbReference type="GO" id="GO:2001059">
    <property type="term" value="P:D-tagatose 6-phosphate catabolic process"/>
    <property type="evidence" value="ECO:0007669"/>
    <property type="project" value="UniProtKB-UniPathway"/>
</dbReference>
<dbReference type="InterPro" id="IPR002173">
    <property type="entry name" value="Carboh/pur_kinase_PfkB_CS"/>
</dbReference>
<evidence type="ECO:0000256" key="5">
    <source>
        <dbReference type="ARBA" id="ARBA00022840"/>
    </source>
</evidence>
<gene>
    <name evidence="9" type="ORF">DS832_05940</name>
</gene>
<comment type="similarity">
    <text evidence="6">Belongs to the carbohydrate kinase PfkB family. LacC subfamily.</text>
</comment>
<dbReference type="Gene3D" id="3.40.1190.20">
    <property type="match status" value="1"/>
</dbReference>
<reference evidence="9 10" key="1">
    <citation type="submission" date="2018-07" db="EMBL/GenBank/DDBJ databases">
        <title>Genome sequences of six Lactobacillus spp. isolated from bumble bee guts.</title>
        <authorList>
            <person name="Motta E.V.S."/>
            <person name="Moran N.A."/>
        </authorList>
    </citation>
    <scope>NUCLEOTIDE SEQUENCE [LARGE SCALE GENOMIC DNA]</scope>
    <source>
        <strain evidence="9 10">LV-8.1</strain>
    </source>
</reference>
<dbReference type="GO" id="GO:0008443">
    <property type="term" value="F:phosphofructokinase activity"/>
    <property type="evidence" value="ECO:0007669"/>
    <property type="project" value="TreeGrafter"/>
</dbReference>
<comment type="catalytic activity">
    <reaction evidence="6">
        <text>D-tagatofuranose 6-phosphate + ATP = D-tagatofuranose 1,6-bisphosphate + ADP + H(+)</text>
        <dbReference type="Rhea" id="RHEA:12420"/>
        <dbReference type="ChEBI" id="CHEBI:15378"/>
        <dbReference type="ChEBI" id="CHEBI:30616"/>
        <dbReference type="ChEBI" id="CHEBI:58694"/>
        <dbReference type="ChEBI" id="CHEBI:58695"/>
        <dbReference type="ChEBI" id="CHEBI:456216"/>
        <dbReference type="EC" id="2.7.1.144"/>
    </reaction>
</comment>
<dbReference type="InterPro" id="IPR029056">
    <property type="entry name" value="Ribokinase-like"/>
</dbReference>
<dbReference type="GO" id="GO:0005988">
    <property type="term" value="P:lactose metabolic process"/>
    <property type="evidence" value="ECO:0007669"/>
    <property type="project" value="UniProtKB-KW"/>
</dbReference>
<dbReference type="InterPro" id="IPR017583">
    <property type="entry name" value="Tagatose/fructose_Pkinase"/>
</dbReference>
<evidence type="ECO:0000256" key="3">
    <source>
        <dbReference type="ARBA" id="ARBA00022741"/>
    </source>
</evidence>
<keyword evidence="5 6" id="KW-0067">ATP-binding</keyword>
<feature type="domain" description="Carbohydrate kinase PfkB" evidence="8">
    <location>
        <begin position="22"/>
        <end position="296"/>
    </location>
</feature>
<name>A0A3R6YP66_9LACO</name>
<proteinExistence type="inferred from homology"/>
<dbReference type="RefSeq" id="WP_118910784.1">
    <property type="nucleotide sequence ID" value="NZ_QOCS01000013.1"/>
</dbReference>
<comment type="caution">
    <text evidence="9">The sequence shown here is derived from an EMBL/GenBank/DDBJ whole genome shotgun (WGS) entry which is preliminary data.</text>
</comment>
<dbReference type="InterPro" id="IPR011611">
    <property type="entry name" value="PfkB_dom"/>
</dbReference>
<evidence type="ECO:0000256" key="2">
    <source>
        <dbReference type="ARBA" id="ARBA00022679"/>
    </source>
</evidence>
<dbReference type="PANTHER" id="PTHR46566:SF5">
    <property type="entry name" value="1-PHOSPHOFRUCTOKINASE"/>
    <property type="match status" value="1"/>
</dbReference>
<evidence type="ECO:0000259" key="8">
    <source>
        <dbReference type="Pfam" id="PF00294"/>
    </source>
</evidence>
<dbReference type="PROSITE" id="PS00584">
    <property type="entry name" value="PFKB_KINASES_2"/>
    <property type="match status" value="1"/>
</dbReference>
<evidence type="ECO:0000256" key="1">
    <source>
        <dbReference type="ARBA" id="ARBA00005380"/>
    </source>
</evidence>
<protein>
    <recommendedName>
        <fullName evidence="6">Tagatose-6-phosphate kinase</fullName>
        <ecNumber evidence="6">2.7.1.144</ecNumber>
    </recommendedName>
</protein>
<comment type="similarity">
    <text evidence="1">Belongs to the carbohydrate kinase pfkB family.</text>
</comment>
<dbReference type="SUPFAM" id="SSF53613">
    <property type="entry name" value="Ribokinase-like"/>
    <property type="match status" value="1"/>
</dbReference>
<dbReference type="PRINTS" id="PR00990">
    <property type="entry name" value="RIBOKINASE"/>
</dbReference>
<dbReference type="GO" id="GO:0005829">
    <property type="term" value="C:cytosol"/>
    <property type="evidence" value="ECO:0007669"/>
    <property type="project" value="TreeGrafter"/>
</dbReference>
<keyword evidence="3 6" id="KW-0547">Nucleotide-binding</keyword>
<dbReference type="PANTHER" id="PTHR46566">
    <property type="entry name" value="1-PHOSPHOFRUCTOKINASE-RELATED"/>
    <property type="match status" value="1"/>
</dbReference>
<evidence type="ECO:0000313" key="9">
    <source>
        <dbReference type="EMBL" id="RHW46299.1"/>
    </source>
</evidence>
<keyword evidence="2 6" id="KW-0808">Transferase</keyword>
<dbReference type="Pfam" id="PF00294">
    <property type="entry name" value="PfkB"/>
    <property type="match status" value="1"/>
</dbReference>
<evidence type="ECO:0000256" key="7">
    <source>
        <dbReference type="RuleBase" id="RU003704"/>
    </source>
</evidence>
<dbReference type="InterPro" id="IPR002139">
    <property type="entry name" value="Ribo/fructo_kinase"/>
</dbReference>
<evidence type="ECO:0000256" key="4">
    <source>
        <dbReference type="ARBA" id="ARBA00022777"/>
    </source>
</evidence>
<sequence>MILTITISPSIDRLYKIDDLKIGNLNRAKLIKKMVGGKGINAARVASQLGAKAIATGFLGGENGRYILKQAQKDSYIPNFVQVNGETRNCYTIIQSNSTKTEINEIYNSINLSDLDRLLDKIRLLITTNNIKAVSINGSFPKQLPLNFYSSVISIIRKINPDINIILDTSGTALKSVLKSSQQLDYIKPNEQELAELLETKVTVIPQILKQYLQNSLFERVNNIFVSLGSYGAIVKHYNDYLFVDFDPVNVINTEGSGDSVVGGLLYALDCNMEYEDVIRYAIASGTANAMETKTGYIEKNNVNNLVKKLRIKYL</sequence>
<dbReference type="CDD" id="cd01164">
    <property type="entry name" value="FruK_PfkB_like"/>
    <property type="match status" value="1"/>
</dbReference>
<keyword evidence="4 7" id="KW-0418">Kinase</keyword>
<dbReference type="Proteomes" id="UP000284822">
    <property type="component" value="Unassembled WGS sequence"/>
</dbReference>
<dbReference type="PIRSF" id="PIRSF000535">
    <property type="entry name" value="1PFK/6PFK/LacC"/>
    <property type="match status" value="1"/>
</dbReference>
<comment type="pathway">
    <text evidence="6">Carbohydrate metabolism; D-tagatose 6-phosphate degradation; D-glyceraldehyde 3-phosphate and glycerone phosphate from D-tagatose 6-phosphate: step 1/2.</text>
</comment>
<keyword evidence="6" id="KW-0423">Lactose metabolism</keyword>
<dbReference type="UniPathway" id="UPA00704">
    <property type="reaction ID" value="UER00715"/>
</dbReference>
<dbReference type="NCBIfam" id="TIGR03168">
    <property type="entry name" value="1-PFK"/>
    <property type="match status" value="1"/>
</dbReference>
<dbReference type="GO" id="GO:0009024">
    <property type="term" value="F:tagatose-6-phosphate kinase activity"/>
    <property type="evidence" value="ECO:0007669"/>
    <property type="project" value="UniProtKB-EC"/>
</dbReference>
<dbReference type="GO" id="GO:0005524">
    <property type="term" value="F:ATP binding"/>
    <property type="evidence" value="ECO:0007669"/>
    <property type="project" value="UniProtKB-KW"/>
</dbReference>
<dbReference type="AlphaFoldDB" id="A0A3R6YP66"/>